<organism evidence="4 5">
    <name type="scientific">Rhodomicrobium vannielii (strain ATCC 17100 / DSM 162 / LMG 4299 / NCIMB 10020 / ATH 3.1.1)</name>
    <dbReference type="NCBI Taxonomy" id="648757"/>
    <lineage>
        <taxon>Bacteria</taxon>
        <taxon>Pseudomonadati</taxon>
        <taxon>Pseudomonadota</taxon>
        <taxon>Alphaproteobacteria</taxon>
        <taxon>Hyphomicrobiales</taxon>
        <taxon>Hyphomicrobiaceae</taxon>
        <taxon>Rhodomicrobium</taxon>
    </lineage>
</organism>
<dbReference type="KEGG" id="rva:Rvan_2460"/>
<reference evidence="5" key="1">
    <citation type="journal article" date="2011" name="J. Bacteriol.">
        <title>Genome sequences of eight morphologically diverse alphaproteobacteria.</title>
        <authorList>
            <consortium name="US DOE Joint Genome Institute"/>
            <person name="Brown P.J."/>
            <person name="Kysela D.T."/>
            <person name="Buechlein A."/>
            <person name="Hemmerich C."/>
            <person name="Brun Y.V."/>
        </authorList>
    </citation>
    <scope>NUCLEOTIDE SEQUENCE [LARGE SCALE GENOMIC DNA]</scope>
    <source>
        <strain evidence="5">ATCC 17100 / ATH 3.1.1 / DSM 162 / LMG 4299</strain>
    </source>
</reference>
<dbReference type="eggNOG" id="COG0451">
    <property type="taxonomic scope" value="Bacteria"/>
</dbReference>
<proteinExistence type="inferred from homology"/>
<evidence type="ECO:0000259" key="3">
    <source>
        <dbReference type="Pfam" id="PF01370"/>
    </source>
</evidence>
<dbReference type="SUPFAM" id="SSF51735">
    <property type="entry name" value="NAD(P)-binding Rossmann-fold domains"/>
    <property type="match status" value="1"/>
</dbReference>
<feature type="domain" description="NAD-dependent epimerase/dehydratase" evidence="3">
    <location>
        <begin position="3"/>
        <end position="242"/>
    </location>
</feature>
<accession>E3I5F5</accession>
<protein>
    <submittedName>
        <fullName evidence="4">NAD-dependent epimerase/dehydratase</fullName>
    </submittedName>
</protein>
<evidence type="ECO:0000256" key="2">
    <source>
        <dbReference type="ARBA" id="ARBA00007637"/>
    </source>
</evidence>
<dbReference type="Gene3D" id="3.40.50.720">
    <property type="entry name" value="NAD(P)-binding Rossmann-like Domain"/>
    <property type="match status" value="1"/>
</dbReference>
<dbReference type="AlphaFoldDB" id="E3I5F5"/>
<dbReference type="EMBL" id="CP002292">
    <property type="protein sequence ID" value="ADP71676.1"/>
    <property type="molecule type" value="Genomic_DNA"/>
</dbReference>
<evidence type="ECO:0000256" key="1">
    <source>
        <dbReference type="ARBA" id="ARBA00005125"/>
    </source>
</evidence>
<dbReference type="PANTHER" id="PTHR43000">
    <property type="entry name" value="DTDP-D-GLUCOSE 4,6-DEHYDRATASE-RELATED"/>
    <property type="match status" value="1"/>
</dbReference>
<dbReference type="STRING" id="648757.Rvan_2460"/>
<name>E3I5F5_RHOVT</name>
<dbReference type="Gene3D" id="3.90.25.10">
    <property type="entry name" value="UDP-galactose 4-epimerase, domain 1"/>
    <property type="match status" value="1"/>
</dbReference>
<dbReference type="Proteomes" id="UP000001399">
    <property type="component" value="Chromosome"/>
</dbReference>
<dbReference type="OrthoDB" id="9801785at2"/>
<keyword evidence="5" id="KW-1185">Reference proteome</keyword>
<dbReference type="InterPro" id="IPR001509">
    <property type="entry name" value="Epimerase_deHydtase"/>
</dbReference>
<comment type="pathway">
    <text evidence="1">Bacterial outer membrane biogenesis; LPS O-antigen biosynthesis.</text>
</comment>
<gene>
    <name evidence="4" type="ordered locus">Rvan_2460</name>
</gene>
<evidence type="ECO:0000313" key="4">
    <source>
        <dbReference type="EMBL" id="ADP71676.1"/>
    </source>
</evidence>
<dbReference type="RefSeq" id="WP_013420056.1">
    <property type="nucleotide sequence ID" value="NC_014664.1"/>
</dbReference>
<dbReference type="Pfam" id="PF01370">
    <property type="entry name" value="Epimerase"/>
    <property type="match status" value="1"/>
</dbReference>
<sequence>MKVVITGAAGFVAPYVARALRASVPGVVIVGATRSGEAAAEFDDAIAFDLNDPRSIEAAIEHARPTHVLHLAGVAAPQQASADPQTAWRVNTLGTLALGRTLFETVPDAIFLNAGSGAAYGDSAKRFRSLDEEVAFAPADEYGATKAAADLGLGVFARRGLKVVRLRPFNQTGPGQTVEYAIPAFAAQIAAIERGEQEPVVKVGNLDAERDFCDVADIAKAYALAMIASSEDRIPPGRAYNLCSGRGVVMRAALDMLLSMSEVRIETQLDPARMRPSDIPRMVGDPARARAELGWQAMTPLDETLRAVLEAFRDKSLSSNRP</sequence>
<dbReference type="HOGENOM" id="CLU_007383_1_7_5"/>
<comment type="similarity">
    <text evidence="2">Belongs to the NAD(P)-dependent epimerase/dehydratase family.</text>
</comment>
<dbReference type="InterPro" id="IPR036291">
    <property type="entry name" value="NAD(P)-bd_dom_sf"/>
</dbReference>
<evidence type="ECO:0000313" key="5">
    <source>
        <dbReference type="Proteomes" id="UP000001399"/>
    </source>
</evidence>